<reference evidence="2" key="1">
    <citation type="journal article" date="2014" name="Int. J. Syst. Evol. Microbiol.">
        <title>Complete genome sequence of Corynebacterium casei LMG S-19264T (=DSM 44701T), isolated from a smear-ripened cheese.</title>
        <authorList>
            <consortium name="US DOE Joint Genome Institute (JGI-PGF)"/>
            <person name="Walter F."/>
            <person name="Albersmeier A."/>
            <person name="Kalinowski J."/>
            <person name="Ruckert C."/>
        </authorList>
    </citation>
    <scope>NUCLEOTIDE SEQUENCE</scope>
    <source>
        <strain evidence="2">KCTC 12343</strain>
    </source>
</reference>
<dbReference type="RefSeq" id="WP_131145556.1">
    <property type="nucleotide sequence ID" value="NZ_BMWV01000003.1"/>
</dbReference>
<feature type="transmembrane region" description="Helical" evidence="1">
    <location>
        <begin position="53"/>
        <end position="79"/>
    </location>
</feature>
<reference evidence="2" key="3">
    <citation type="submission" date="2022-12" db="EMBL/GenBank/DDBJ databases">
        <authorList>
            <person name="Sun Q."/>
            <person name="Kim S."/>
        </authorList>
    </citation>
    <scope>NUCLEOTIDE SEQUENCE</scope>
    <source>
        <strain evidence="2">KCTC 12343</strain>
    </source>
</reference>
<dbReference type="AlphaFoldDB" id="A0A411WXL4"/>
<sequence length="80" mass="8972">MLEFVLYVFMELFLYNLGRVVIWMLSLGRVRAENLKEAFAIGKRDHVMHGSPAVVPAAASQLVGGLVFTLILMGLFALYR</sequence>
<dbReference type="Proteomes" id="UP000292307">
    <property type="component" value="Chromosome"/>
</dbReference>
<organism evidence="2 5">
    <name type="scientific">Pseudoduganella albidiflava</name>
    <dbReference type="NCBI Taxonomy" id="321983"/>
    <lineage>
        <taxon>Bacteria</taxon>
        <taxon>Pseudomonadati</taxon>
        <taxon>Pseudomonadota</taxon>
        <taxon>Betaproteobacteria</taxon>
        <taxon>Burkholderiales</taxon>
        <taxon>Oxalobacteraceae</taxon>
        <taxon>Telluria group</taxon>
        <taxon>Pseudoduganella</taxon>
    </lineage>
</organism>
<dbReference type="Proteomes" id="UP000628442">
    <property type="component" value="Unassembled WGS sequence"/>
</dbReference>
<evidence type="ECO:0000256" key="1">
    <source>
        <dbReference type="SAM" id="Phobius"/>
    </source>
</evidence>
<gene>
    <name evidence="3" type="ORF">EYF70_11660</name>
    <name evidence="2" type="ORF">GCM10007387_17370</name>
</gene>
<dbReference type="EMBL" id="CP036401">
    <property type="protein sequence ID" value="QBI01434.1"/>
    <property type="molecule type" value="Genomic_DNA"/>
</dbReference>
<proteinExistence type="predicted"/>
<evidence type="ECO:0000313" key="3">
    <source>
        <dbReference type="EMBL" id="QBI01434.1"/>
    </source>
</evidence>
<keyword evidence="4" id="KW-1185">Reference proteome</keyword>
<name>A0A411WXL4_9BURK</name>
<evidence type="ECO:0000313" key="5">
    <source>
        <dbReference type="Proteomes" id="UP000628442"/>
    </source>
</evidence>
<reference evidence="3 4" key="2">
    <citation type="submission" date="2019-02" db="EMBL/GenBank/DDBJ databases">
        <title>Draft Genome Sequences of Six Type Strains of the Genus Massilia.</title>
        <authorList>
            <person name="Miess H."/>
            <person name="Frediansyhah A."/>
            <person name="Gross H."/>
        </authorList>
    </citation>
    <scope>NUCLEOTIDE SEQUENCE [LARGE SCALE GENOMIC DNA]</scope>
    <source>
        <strain evidence="3 4">DSM 17472</strain>
    </source>
</reference>
<keyword evidence="1" id="KW-0472">Membrane</keyword>
<keyword evidence="1" id="KW-0812">Transmembrane</keyword>
<evidence type="ECO:0000313" key="4">
    <source>
        <dbReference type="Proteomes" id="UP000292307"/>
    </source>
</evidence>
<protein>
    <submittedName>
        <fullName evidence="2">Uncharacterized protein</fullName>
    </submittedName>
</protein>
<dbReference type="EMBL" id="BMWV01000003">
    <property type="protein sequence ID" value="GGY35711.1"/>
    <property type="molecule type" value="Genomic_DNA"/>
</dbReference>
<keyword evidence="1" id="KW-1133">Transmembrane helix</keyword>
<accession>A0A411WXL4</accession>
<evidence type="ECO:0000313" key="2">
    <source>
        <dbReference type="EMBL" id="GGY35711.1"/>
    </source>
</evidence>
<feature type="transmembrane region" description="Helical" evidence="1">
    <location>
        <begin position="12"/>
        <end position="32"/>
    </location>
</feature>